<dbReference type="Proteomes" id="UP000318509">
    <property type="component" value="Unassembled WGS sequence"/>
</dbReference>
<gene>
    <name evidence="2" type="ORF">E6H00_17835</name>
</gene>
<feature type="compositionally biased region" description="Pro residues" evidence="1">
    <location>
        <begin position="609"/>
        <end position="618"/>
    </location>
</feature>
<sequence>MPVASVLITLGVLVVLGAAAATPAGRRAIASAAACIAGWVVQTVVFISPTVALSFADGLLGAFQNNRDLWAQVVGIFLEELTGGQIGPQQLAAVQQGGPMGAAAGVIFQPLIEGITHVIAPEHQLSPEDGLRNLEAAFGLNAALALQGWWTEAVGDMISLGRFGAALDLPAAIERGTGLNRLGRLAWRTPVRKAIDEPLTEHYNRVYRATPLKLGELHQAWHRGLITDEQYLDATAGLGYTYDRAAILLSLARQPYSTADALDLSRFLQFPDNQVIDLLREQGYDQDRAGVLLFLNQRRKVQTHLDELAREARTLYGAGRLTQPQLEDILASAHYSIDEIQVILAAEDLKRAVGTQLTVTEELAAYRDQLIDGPDLRERLRTRGYDDADIDLLIAMQHRQLSPSNVVDALIRGQLTPEEATAKLTGLGYSQADAQVLLSLRTKRLSEGQVLDALRRGLINIQQATDDLGKLGWDPDQVQLFLAFQARRLDPAMIQAAVARGLMSPEEALQKLVALGYSQADAELIVDLRRRLLTVGQVLDAYGDGLLTRQETLGDLQARGFSADDALALVTVFELKQAPAAPAGAPPPSGGAPSGRRRRRGGAGSASTPPTPTPPAGP</sequence>
<comment type="caution">
    <text evidence="2">The sequence shown here is derived from an EMBL/GenBank/DDBJ whole genome shotgun (WGS) entry which is preliminary data.</text>
</comment>
<evidence type="ECO:0000256" key="1">
    <source>
        <dbReference type="SAM" id="MobiDB-lite"/>
    </source>
</evidence>
<dbReference type="AlphaFoldDB" id="A0A537JT58"/>
<organism evidence="2 3">
    <name type="scientific">Candidatus Segetimicrobium genomatis</name>
    <dbReference type="NCBI Taxonomy" id="2569760"/>
    <lineage>
        <taxon>Bacteria</taxon>
        <taxon>Bacillati</taxon>
        <taxon>Candidatus Sysuimicrobiota</taxon>
        <taxon>Candidatus Sysuimicrobiia</taxon>
        <taxon>Candidatus Sysuimicrobiales</taxon>
        <taxon>Candidatus Segetimicrobiaceae</taxon>
        <taxon>Candidatus Segetimicrobium</taxon>
    </lineage>
</organism>
<accession>A0A537JT58</accession>
<feature type="region of interest" description="Disordered" evidence="1">
    <location>
        <begin position="578"/>
        <end position="618"/>
    </location>
</feature>
<reference evidence="2 3" key="1">
    <citation type="journal article" date="2019" name="Nat. Microbiol.">
        <title>Mediterranean grassland soil C-N compound turnover is dependent on rainfall and depth, and is mediated by genomically divergent microorganisms.</title>
        <authorList>
            <person name="Diamond S."/>
            <person name="Andeer P.F."/>
            <person name="Li Z."/>
            <person name="Crits-Christoph A."/>
            <person name="Burstein D."/>
            <person name="Anantharaman K."/>
            <person name="Lane K.R."/>
            <person name="Thomas B.C."/>
            <person name="Pan C."/>
            <person name="Northen T.R."/>
            <person name="Banfield J.F."/>
        </authorList>
    </citation>
    <scope>NUCLEOTIDE SEQUENCE [LARGE SCALE GENOMIC DNA]</scope>
    <source>
        <strain evidence="2">NP_3</strain>
    </source>
</reference>
<protein>
    <submittedName>
        <fullName evidence="2">Uncharacterized protein</fullName>
    </submittedName>
</protein>
<dbReference type="EMBL" id="VBAK01000193">
    <property type="protein sequence ID" value="TMI86634.1"/>
    <property type="molecule type" value="Genomic_DNA"/>
</dbReference>
<evidence type="ECO:0000313" key="3">
    <source>
        <dbReference type="Proteomes" id="UP000318509"/>
    </source>
</evidence>
<name>A0A537JT58_9BACT</name>
<proteinExistence type="predicted"/>
<evidence type="ECO:0000313" key="2">
    <source>
        <dbReference type="EMBL" id="TMI86634.1"/>
    </source>
</evidence>